<organism evidence="4">
    <name type="scientific">anaerobic digester metagenome</name>
    <dbReference type="NCBI Taxonomy" id="1263854"/>
    <lineage>
        <taxon>unclassified sequences</taxon>
        <taxon>metagenomes</taxon>
        <taxon>ecological metagenomes</taxon>
    </lineage>
</organism>
<dbReference type="PANTHER" id="PTHR30217:SF6">
    <property type="entry name" value="TRNA HYDROXYLATION PROTEIN P"/>
    <property type="match status" value="1"/>
</dbReference>
<keyword evidence="1 4" id="KW-0645">Protease</keyword>
<dbReference type="GO" id="GO:0006508">
    <property type="term" value="P:proteolysis"/>
    <property type="evidence" value="ECO:0007669"/>
    <property type="project" value="UniProtKB-KW"/>
</dbReference>
<keyword evidence="2 4" id="KW-0378">Hydrolase</keyword>
<accession>A0A485LXY7</accession>
<dbReference type="Pfam" id="PF01136">
    <property type="entry name" value="Peptidase_U32"/>
    <property type="match status" value="1"/>
</dbReference>
<sequence length="430" mass="47947">MRYISHVMKPSEILSPAGNPEHLETACLYGAEAVYLGVRGGANLRAGARNFSLDELAQGVSYAHDRGVRVYLTLNTYPHDAQMEGLPDIVSHAREAGVDAVIVSDIGVLSLVREIAPDMPLHLSTQANTVNSRALRAWAGLGVSRVILARELSFEEISRMKAISPVELEVFVHGGVCISVSGRCLISNYLCSRDANQGRCTQPCRWDYALVERSRQGAYMPVEERDGYTFLFNSKDLCLLPVMDRVMALGVDGLKIEGRGRTALYIATAVQTYRKARDAYMNNPQGFALNPEWMQELGKISNRGYFTGFFLGSPDEQDINYDFSGYVHTHHLAAKVKEIKGELTVFEARNPLIEGMEGEWLSSDGMSRKIVFWNMMIEGCRRERIRPNELFEMKTGFAPLPGELVRKPCSEGDKVIRKEACNTFATRMST</sequence>
<proteinExistence type="inferred from homology"/>
<evidence type="ECO:0000256" key="3">
    <source>
        <dbReference type="ARBA" id="ARBA00038374"/>
    </source>
</evidence>
<dbReference type="EMBL" id="CAADRM010000081">
    <property type="protein sequence ID" value="VFU13534.1"/>
    <property type="molecule type" value="Genomic_DNA"/>
</dbReference>
<gene>
    <name evidence="4" type="primary">yhbU</name>
    <name evidence="4" type="ORF">SCFA_20004</name>
</gene>
<dbReference type="InterPro" id="IPR001539">
    <property type="entry name" value="Peptidase_U32"/>
</dbReference>
<evidence type="ECO:0000313" key="4">
    <source>
        <dbReference type="EMBL" id="VFU13534.1"/>
    </source>
</evidence>
<dbReference type="EC" id="3.4.-.-" evidence="4"/>
<evidence type="ECO:0000256" key="1">
    <source>
        <dbReference type="ARBA" id="ARBA00022670"/>
    </source>
</evidence>
<dbReference type="InterPro" id="IPR051454">
    <property type="entry name" value="RNA/ubiquinone_mod_enzymes"/>
</dbReference>
<protein>
    <submittedName>
        <fullName evidence="4">Putative protease YhbU</fullName>
        <ecNumber evidence="4">3.4.-.-</ecNumber>
    </submittedName>
</protein>
<evidence type="ECO:0000256" key="2">
    <source>
        <dbReference type="ARBA" id="ARBA00022801"/>
    </source>
</evidence>
<comment type="similarity">
    <text evidence="3">Belongs to the peptidase U32 family.</text>
</comment>
<dbReference type="PANTHER" id="PTHR30217">
    <property type="entry name" value="PEPTIDASE U32 FAMILY"/>
    <property type="match status" value="1"/>
</dbReference>
<name>A0A485LXY7_9ZZZZ</name>
<dbReference type="AlphaFoldDB" id="A0A485LXY7"/>
<dbReference type="GO" id="GO:0008233">
    <property type="term" value="F:peptidase activity"/>
    <property type="evidence" value="ECO:0007669"/>
    <property type="project" value="UniProtKB-KW"/>
</dbReference>
<reference evidence="4" key="1">
    <citation type="submission" date="2019-03" db="EMBL/GenBank/DDBJ databases">
        <authorList>
            <person name="Hao L."/>
        </authorList>
    </citation>
    <scope>NUCLEOTIDE SEQUENCE</scope>
</reference>